<comment type="caution">
    <text evidence="2">The sequence shown here is derived from an EMBL/GenBank/DDBJ whole genome shotgun (WGS) entry which is preliminary data.</text>
</comment>
<dbReference type="CDD" id="cd06339">
    <property type="entry name" value="PBP1_YraM_LppC_lipoprotein-like"/>
    <property type="match status" value="1"/>
</dbReference>
<reference evidence="2" key="1">
    <citation type="submission" date="2023-07" db="EMBL/GenBank/DDBJ databases">
        <title>Genome content predicts the carbon catabolic preferences of heterotrophic bacteria.</title>
        <authorList>
            <person name="Gralka M."/>
        </authorList>
    </citation>
    <scope>NUCLEOTIDE SEQUENCE</scope>
    <source>
        <strain evidence="2">C2R13</strain>
    </source>
</reference>
<sequence length="633" mass="68273">MRQTWNRASANTLGTSSAIRQEAARRSRSGLRTLAGLAASALLLAGCAGQSPLSSGPGADALLAQAEQQQGQQAASTRLQAADILARSGDNAQAITIASDIDPTSLEPQERVQWALLLSRIALEQQDGWNTILATSVLEDNIQMSGDDQRTLRKRRGLALGMVGEPLASAQTLIALQADSDDLSINDTLWEQLTRLSPSQLNELASASPTASGWTDLLRLQRRFGGNIDQMFSAINDWSDANPQHPAARQMPQGILDLRELSGQEVRKIAVFLPESGSLKRIAQAIREGIEARHRSAIDNAEATPQLSFYDTSSADLKTLYARATMDGAQVVLGPLDKKLVSQLETQNSLPLPTLALNYGTHDSNRADNLFQYGLSAEDEARQVAMRAALDGHRGAAALVPNNAWGQRVYSAFRDRFEQEGGDVVSVERYNPKGAVSSAVKDLLSVSSQDQARMKSAKKSGSKYGRAHSGNIDMIFLLALPSYARQVPPMLDFYYAGDLPIYGTSHLYDGAPQPDQDGDLNGVDFVDIPWEVPEASSGGKASLPEVDTYRALSDASPRMLKLNAMGVDAYRLAQRVPLMLAGAGGELFGATGSLFPRHDGRIERTLPWAEFRGGVPRPPLKGANSRTVEAYTP</sequence>
<evidence type="ECO:0000313" key="2">
    <source>
        <dbReference type="EMBL" id="MDO6672672.1"/>
    </source>
</evidence>
<dbReference type="AlphaFoldDB" id="A0AAP4U084"/>
<dbReference type="GO" id="GO:0009252">
    <property type="term" value="P:peptidoglycan biosynthetic process"/>
    <property type="evidence" value="ECO:0007669"/>
    <property type="project" value="TreeGrafter"/>
</dbReference>
<protein>
    <submittedName>
        <fullName evidence="2">Penicillin-binding protein activator</fullName>
    </submittedName>
</protein>
<dbReference type="GO" id="GO:0031241">
    <property type="term" value="C:periplasmic side of cell outer membrane"/>
    <property type="evidence" value="ECO:0007669"/>
    <property type="project" value="TreeGrafter"/>
</dbReference>
<accession>A0AAP4U084</accession>
<dbReference type="GO" id="GO:0030234">
    <property type="term" value="F:enzyme regulator activity"/>
    <property type="evidence" value="ECO:0007669"/>
    <property type="project" value="TreeGrafter"/>
</dbReference>
<dbReference type="InterPro" id="IPR007443">
    <property type="entry name" value="LpoA"/>
</dbReference>
<dbReference type="RefSeq" id="WP_284892154.1">
    <property type="nucleotide sequence ID" value="NZ_CANLSP010000002.1"/>
</dbReference>
<dbReference type="Gene3D" id="3.40.50.2300">
    <property type="match status" value="2"/>
</dbReference>
<dbReference type="PANTHER" id="PTHR38038">
    <property type="entry name" value="PENICILLIN-BINDING PROTEIN ACTIVATOR LPOA"/>
    <property type="match status" value="1"/>
</dbReference>
<dbReference type="Pfam" id="PF04348">
    <property type="entry name" value="LppC"/>
    <property type="match status" value="1"/>
</dbReference>
<name>A0AAP4U084_9GAMM</name>
<dbReference type="EMBL" id="JAUORK010000014">
    <property type="protein sequence ID" value="MDO6672672.1"/>
    <property type="molecule type" value="Genomic_DNA"/>
</dbReference>
<dbReference type="Proteomes" id="UP001170481">
    <property type="component" value="Unassembled WGS sequence"/>
</dbReference>
<organism evidence="2 3">
    <name type="scientific">Cobetia amphilecti</name>
    <dbReference type="NCBI Taxonomy" id="1055104"/>
    <lineage>
        <taxon>Bacteria</taxon>
        <taxon>Pseudomonadati</taxon>
        <taxon>Pseudomonadota</taxon>
        <taxon>Gammaproteobacteria</taxon>
        <taxon>Oceanospirillales</taxon>
        <taxon>Halomonadaceae</taxon>
        <taxon>Cobetia</taxon>
    </lineage>
</organism>
<dbReference type="SUPFAM" id="SSF53822">
    <property type="entry name" value="Periplasmic binding protein-like I"/>
    <property type="match status" value="1"/>
</dbReference>
<dbReference type="Gene3D" id="1.25.40.650">
    <property type="match status" value="1"/>
</dbReference>
<gene>
    <name evidence="2" type="ORF">Q4535_11150</name>
</gene>
<keyword evidence="1" id="KW-0472">Membrane</keyword>
<evidence type="ECO:0000256" key="1">
    <source>
        <dbReference type="ARBA" id="ARBA00023136"/>
    </source>
</evidence>
<dbReference type="PANTHER" id="PTHR38038:SF1">
    <property type="entry name" value="PENICILLIN-BINDING PROTEIN ACTIVATOR LPOA"/>
    <property type="match status" value="1"/>
</dbReference>
<dbReference type="InterPro" id="IPR028082">
    <property type="entry name" value="Peripla_BP_I"/>
</dbReference>
<evidence type="ECO:0000313" key="3">
    <source>
        <dbReference type="Proteomes" id="UP001170481"/>
    </source>
</evidence>
<proteinExistence type="predicted"/>